<sequence length="126" mass="14576">MCRKISQVVEFEMNGMPPDSRVIRGCGWDESSYKVVEFEMNGMSPDNPVFRGCGWNEISYKVVEFEMNEMPSDSRVNRGCEWDESSNKYDKEMSHQTLYALELWPQLDGDTEGQRAWSSEGKGRVE</sequence>
<dbReference type="Proteomes" id="UP001153292">
    <property type="component" value="Chromosome 18"/>
</dbReference>
<proteinExistence type="predicted"/>
<gene>
    <name evidence="1" type="ORF">CHILSU_LOCUS4258</name>
</gene>
<organism evidence="1 2">
    <name type="scientific">Chilo suppressalis</name>
    <name type="common">Asiatic rice borer moth</name>
    <dbReference type="NCBI Taxonomy" id="168631"/>
    <lineage>
        <taxon>Eukaryota</taxon>
        <taxon>Metazoa</taxon>
        <taxon>Ecdysozoa</taxon>
        <taxon>Arthropoda</taxon>
        <taxon>Hexapoda</taxon>
        <taxon>Insecta</taxon>
        <taxon>Pterygota</taxon>
        <taxon>Neoptera</taxon>
        <taxon>Endopterygota</taxon>
        <taxon>Lepidoptera</taxon>
        <taxon>Glossata</taxon>
        <taxon>Ditrysia</taxon>
        <taxon>Pyraloidea</taxon>
        <taxon>Crambidae</taxon>
        <taxon>Crambinae</taxon>
        <taxon>Chilo</taxon>
    </lineage>
</organism>
<reference evidence="1" key="1">
    <citation type="submission" date="2021-12" db="EMBL/GenBank/DDBJ databases">
        <authorList>
            <person name="King R."/>
        </authorList>
    </citation>
    <scope>NUCLEOTIDE SEQUENCE</scope>
</reference>
<evidence type="ECO:0000313" key="2">
    <source>
        <dbReference type="Proteomes" id="UP001153292"/>
    </source>
</evidence>
<name>A0ABN8L6Y3_CHISP</name>
<dbReference type="EMBL" id="OU963911">
    <property type="protein sequence ID" value="CAH2984281.1"/>
    <property type="molecule type" value="Genomic_DNA"/>
</dbReference>
<evidence type="ECO:0000313" key="1">
    <source>
        <dbReference type="EMBL" id="CAH2984281.1"/>
    </source>
</evidence>
<keyword evidence="2" id="KW-1185">Reference proteome</keyword>
<protein>
    <submittedName>
        <fullName evidence="1">Uncharacterized protein</fullName>
    </submittedName>
</protein>
<accession>A0ABN8L6Y3</accession>